<proteinExistence type="predicted"/>
<evidence type="ECO:0000313" key="4">
    <source>
        <dbReference type="EMBL" id="OAR02293.1"/>
    </source>
</evidence>
<evidence type="ECO:0000256" key="1">
    <source>
        <dbReference type="ARBA" id="ARBA00023242"/>
    </source>
</evidence>
<protein>
    <recommendedName>
        <fullName evidence="3">Zn(2)-C6 fungal-type domain-containing protein</fullName>
    </recommendedName>
</protein>
<dbReference type="PROSITE" id="PS50048">
    <property type="entry name" value="ZN2_CY6_FUNGAL_2"/>
    <property type="match status" value="1"/>
</dbReference>
<dbReference type="InterPro" id="IPR036864">
    <property type="entry name" value="Zn2-C6_fun-type_DNA-bd_sf"/>
</dbReference>
<dbReference type="EMBL" id="LUKN01000748">
    <property type="protein sequence ID" value="OAR02293.1"/>
    <property type="molecule type" value="Genomic_DNA"/>
</dbReference>
<reference evidence="4 5" key="1">
    <citation type="submission" date="2016-03" db="EMBL/GenBank/DDBJ databases">
        <title>Fine-scale spatial genetic structure of a fungal parasite of coffee scale insects.</title>
        <authorList>
            <person name="Jackson D."/>
            <person name="Zemenick K.A."/>
            <person name="Malloure B."/>
            <person name="Quandt C.A."/>
            <person name="James T.Y."/>
        </authorList>
    </citation>
    <scope>NUCLEOTIDE SEQUENCE [LARGE SCALE GENOMIC DNA]</scope>
    <source>
        <strain evidence="4 5">UM487</strain>
    </source>
</reference>
<dbReference type="PANTHER" id="PTHR35392:SF5">
    <property type="entry name" value="ZN(2)-C6 FUNGAL-TYPE DOMAIN-CONTAINING PROTEIN"/>
    <property type="match status" value="1"/>
</dbReference>
<keyword evidence="1" id="KW-0539">Nucleus</keyword>
<dbReference type="CDD" id="cd00067">
    <property type="entry name" value="GAL4"/>
    <property type="match status" value="1"/>
</dbReference>
<dbReference type="PANTHER" id="PTHR35392">
    <property type="entry name" value="ZN(II)2CYS6 TRANSCRIPTION FACTOR (EUROFUNG)-RELATED-RELATED"/>
    <property type="match status" value="1"/>
</dbReference>
<dbReference type="InterPro" id="IPR001138">
    <property type="entry name" value="Zn2Cys6_DnaBD"/>
</dbReference>
<name>A0A179IJ30_CORDF</name>
<feature type="region of interest" description="Disordered" evidence="2">
    <location>
        <begin position="1"/>
        <end position="33"/>
    </location>
</feature>
<dbReference type="Proteomes" id="UP000243081">
    <property type="component" value="Unassembled WGS sequence"/>
</dbReference>
<dbReference type="OMA" id="ESWQYID"/>
<comment type="caution">
    <text evidence="4">The sequence shown here is derived from an EMBL/GenBank/DDBJ whole genome shotgun (WGS) entry which is preliminary data.</text>
</comment>
<dbReference type="GO" id="GO:0008270">
    <property type="term" value="F:zinc ion binding"/>
    <property type="evidence" value="ECO:0007669"/>
    <property type="project" value="InterPro"/>
</dbReference>
<dbReference type="OrthoDB" id="4226666at2759"/>
<keyword evidence="5" id="KW-1185">Reference proteome</keyword>
<evidence type="ECO:0000256" key="2">
    <source>
        <dbReference type="SAM" id="MobiDB-lite"/>
    </source>
</evidence>
<feature type="domain" description="Zn(2)-C6 fungal-type" evidence="3">
    <location>
        <begin position="323"/>
        <end position="355"/>
    </location>
</feature>
<organism evidence="4 5">
    <name type="scientific">Cordyceps confragosa</name>
    <name type="common">Lecanicillium lecanii</name>
    <dbReference type="NCBI Taxonomy" id="2714763"/>
    <lineage>
        <taxon>Eukaryota</taxon>
        <taxon>Fungi</taxon>
        <taxon>Dikarya</taxon>
        <taxon>Ascomycota</taxon>
        <taxon>Pezizomycotina</taxon>
        <taxon>Sordariomycetes</taxon>
        <taxon>Hypocreomycetidae</taxon>
        <taxon>Hypocreales</taxon>
        <taxon>Cordycipitaceae</taxon>
        <taxon>Akanthomyces</taxon>
    </lineage>
</organism>
<accession>A0A179IJ30</accession>
<dbReference type="AlphaFoldDB" id="A0A179IJ30"/>
<evidence type="ECO:0000313" key="5">
    <source>
        <dbReference type="Proteomes" id="UP000243081"/>
    </source>
</evidence>
<feature type="compositionally biased region" description="Low complexity" evidence="2">
    <location>
        <begin position="201"/>
        <end position="242"/>
    </location>
</feature>
<sequence length="719" mass="79624">MASVSSHNSSSHPSPYDFGSNGDTDESWQYIDYSSSGSAPGSVGFLPSPASGSLNGFAIIGHHATTSPSQHSTSPVLPPLEEGEQQAFLPPPTSVPMGAAMESGEFAMTTASDFMADGIFMTPQEYLFAQDALSEWRPEALGLSGTSEFQVDAVSAMANAQQDHLQQQQQHQQQQLAAAPDLDLDNFQQFQLEGAFVQWDPNGAGAASPGEGPSMSMAKCMSSPSQHSIESSSPRSTTSVKSEGSGKTSPLAIRKVNAGRVGKSRTEQMGKFHIVTPNSINASAGRPNPYECFEAMRTTQRGRKGPLANATKEDALQVRRRGACFCCRSRKVKCDTERPCKHCKKLMVQVPQVVCWQFQDFLTILFPDFISAHLKKEEMTKFLRDNVDGFLIGGTPQSCSVKLFSGARFVTTLDVEAKFFTAKTCDVLQHWHLNSGNTGVRLDSNGSAPIGLEMSGGRRDEVRKKVKAYVRQLIEEPVFAEQVTDSVRSTRLPAKILAIAQTYAKTTDCPMVKKALSIYAMHYVMTRHLCLTSDTQLFELFTKALKPKYRREWAPSLAAFLVLCLYMEAVEATTDNFVVSQNAVNTRNKDPPSFRRSFALDMCREVENMPFKQFAYQFHHIYQTHSRDPNTKPFNPLFDDSFAAQSELDRPAAELVAQLQDLYQGEDWQDMQFLADDELLLNRSENPTSIDTAYLYTGRLVSKFLLSFLDEDRIFGGKI</sequence>
<dbReference type="GO" id="GO:0000981">
    <property type="term" value="F:DNA-binding transcription factor activity, RNA polymerase II-specific"/>
    <property type="evidence" value="ECO:0007669"/>
    <property type="project" value="InterPro"/>
</dbReference>
<feature type="region of interest" description="Disordered" evidence="2">
    <location>
        <begin position="201"/>
        <end position="252"/>
    </location>
</feature>
<feature type="compositionally biased region" description="Low complexity" evidence="2">
    <location>
        <begin position="1"/>
        <end position="15"/>
    </location>
</feature>
<dbReference type="InterPro" id="IPR052973">
    <property type="entry name" value="Fungal_sec-metab_reg_TF"/>
</dbReference>
<dbReference type="SUPFAM" id="SSF57701">
    <property type="entry name" value="Zn2/Cys6 DNA-binding domain"/>
    <property type="match status" value="1"/>
</dbReference>
<evidence type="ECO:0000259" key="3">
    <source>
        <dbReference type="PROSITE" id="PS50048"/>
    </source>
</evidence>
<gene>
    <name evidence="4" type="ORF">LLEC1_03647</name>
</gene>
<dbReference type="Gene3D" id="4.10.240.10">
    <property type="entry name" value="Zn(2)-C6 fungal-type DNA-binding domain"/>
    <property type="match status" value="1"/>
</dbReference>